<evidence type="ECO:0000313" key="1">
    <source>
        <dbReference type="EMBL" id="EOB01229.1"/>
    </source>
</evidence>
<feature type="non-terminal residue" evidence="1">
    <location>
        <position position="59"/>
    </location>
</feature>
<gene>
    <name evidence="1" type="ORF">Anapl_02319</name>
</gene>
<evidence type="ECO:0000313" key="2">
    <source>
        <dbReference type="Proteomes" id="UP000296049"/>
    </source>
</evidence>
<proteinExistence type="predicted"/>
<dbReference type="AlphaFoldDB" id="R0L6I0"/>
<sequence>VQFTQVCLPSPPPPHHTGPTCVPIAPMPPESSFAAPAPFPWLWSDRKALRYSSYHDMVL</sequence>
<protein>
    <submittedName>
        <fullName evidence="1">Uncharacterized protein</fullName>
    </submittedName>
</protein>
<name>R0L6I0_ANAPL</name>
<keyword evidence="2" id="KW-1185">Reference proteome</keyword>
<dbReference type="Proteomes" id="UP000296049">
    <property type="component" value="Unassembled WGS sequence"/>
</dbReference>
<feature type="non-terminal residue" evidence="1">
    <location>
        <position position="1"/>
    </location>
</feature>
<organism evidence="1 2">
    <name type="scientific">Anas platyrhynchos</name>
    <name type="common">Mallard</name>
    <name type="synonym">Anas boschas</name>
    <dbReference type="NCBI Taxonomy" id="8839"/>
    <lineage>
        <taxon>Eukaryota</taxon>
        <taxon>Metazoa</taxon>
        <taxon>Chordata</taxon>
        <taxon>Craniata</taxon>
        <taxon>Vertebrata</taxon>
        <taxon>Euteleostomi</taxon>
        <taxon>Archelosauria</taxon>
        <taxon>Archosauria</taxon>
        <taxon>Dinosauria</taxon>
        <taxon>Saurischia</taxon>
        <taxon>Theropoda</taxon>
        <taxon>Coelurosauria</taxon>
        <taxon>Aves</taxon>
        <taxon>Neognathae</taxon>
        <taxon>Galloanserae</taxon>
        <taxon>Anseriformes</taxon>
        <taxon>Anatidae</taxon>
        <taxon>Anatinae</taxon>
        <taxon>Anas</taxon>
    </lineage>
</organism>
<dbReference type="EMBL" id="KB743111">
    <property type="protein sequence ID" value="EOB01229.1"/>
    <property type="molecule type" value="Genomic_DNA"/>
</dbReference>
<reference evidence="2" key="1">
    <citation type="journal article" date="2013" name="Nat. Genet.">
        <title>The duck genome and transcriptome provide insight into an avian influenza virus reservoir species.</title>
        <authorList>
            <person name="Huang Y."/>
            <person name="Li Y."/>
            <person name="Burt D.W."/>
            <person name="Chen H."/>
            <person name="Zhang Y."/>
            <person name="Qian W."/>
            <person name="Kim H."/>
            <person name="Gan S."/>
            <person name="Zhao Y."/>
            <person name="Li J."/>
            <person name="Yi K."/>
            <person name="Feng H."/>
            <person name="Zhu P."/>
            <person name="Li B."/>
            <person name="Liu Q."/>
            <person name="Fairley S."/>
            <person name="Magor K.E."/>
            <person name="Du Z."/>
            <person name="Hu X."/>
            <person name="Goodman L."/>
            <person name="Tafer H."/>
            <person name="Vignal A."/>
            <person name="Lee T."/>
            <person name="Kim K.W."/>
            <person name="Sheng Z."/>
            <person name="An Y."/>
            <person name="Searle S."/>
            <person name="Herrero J."/>
            <person name="Groenen M.A."/>
            <person name="Crooijmans R.P."/>
            <person name="Faraut T."/>
            <person name="Cai Q."/>
            <person name="Webster R.G."/>
            <person name="Aldridge J.R."/>
            <person name="Warren W.C."/>
            <person name="Bartschat S."/>
            <person name="Kehr S."/>
            <person name="Marz M."/>
            <person name="Stadler P.F."/>
            <person name="Smith J."/>
            <person name="Kraus R.H."/>
            <person name="Zhao Y."/>
            <person name="Ren L."/>
            <person name="Fei J."/>
            <person name="Morisson M."/>
            <person name="Kaiser P."/>
            <person name="Griffin D.K."/>
            <person name="Rao M."/>
            <person name="Pitel F."/>
            <person name="Wang J."/>
            <person name="Li N."/>
        </authorList>
    </citation>
    <scope>NUCLEOTIDE SEQUENCE [LARGE SCALE GENOMIC DNA]</scope>
</reference>
<accession>R0L6I0</accession>